<dbReference type="EMBL" id="OB665034">
    <property type="protein sequence ID" value="CAD7232713.1"/>
    <property type="molecule type" value="Genomic_DNA"/>
</dbReference>
<reference evidence="4" key="1">
    <citation type="submission" date="2020-11" db="EMBL/GenBank/DDBJ databases">
        <authorList>
            <person name="Tran Van P."/>
        </authorList>
    </citation>
    <scope>NUCLEOTIDE SEQUENCE</scope>
</reference>
<dbReference type="InterPro" id="IPR018016">
    <property type="entry name" value="Nucleoside_phosphorylase_CS"/>
</dbReference>
<evidence type="ECO:0000256" key="2">
    <source>
        <dbReference type="ARBA" id="ARBA00022676"/>
    </source>
</evidence>
<keyword evidence="3" id="KW-0808">Transferase</keyword>
<evidence type="ECO:0000256" key="3">
    <source>
        <dbReference type="ARBA" id="ARBA00022679"/>
    </source>
</evidence>
<protein>
    <submittedName>
        <fullName evidence="4">Uncharacterized protein</fullName>
    </submittedName>
</protein>
<dbReference type="Gene3D" id="3.40.50.1580">
    <property type="entry name" value="Nucleoside phosphorylase domain"/>
    <property type="match status" value="1"/>
</dbReference>
<keyword evidence="2" id="KW-0328">Glycosyltransferase</keyword>
<evidence type="ECO:0000313" key="4">
    <source>
        <dbReference type="EMBL" id="CAD7232713.1"/>
    </source>
</evidence>
<dbReference type="InterPro" id="IPR010059">
    <property type="entry name" value="Uridine_phosphorylase_euk"/>
</dbReference>
<dbReference type="AlphaFoldDB" id="A0A7R8WJ52"/>
<dbReference type="Pfam" id="PF01048">
    <property type="entry name" value="PNP_UDP_1"/>
    <property type="match status" value="1"/>
</dbReference>
<gene>
    <name evidence="4" type="ORF">CTOB1V02_LOCUS10544</name>
</gene>
<dbReference type="SUPFAM" id="SSF53167">
    <property type="entry name" value="Purine and uridine phosphorylases"/>
    <property type="match status" value="1"/>
</dbReference>
<dbReference type="PANTHER" id="PTHR43691">
    <property type="entry name" value="URIDINE PHOSPHORYLASE"/>
    <property type="match status" value="1"/>
</dbReference>
<organism evidence="4">
    <name type="scientific">Cyprideis torosa</name>
    <dbReference type="NCBI Taxonomy" id="163714"/>
    <lineage>
        <taxon>Eukaryota</taxon>
        <taxon>Metazoa</taxon>
        <taxon>Ecdysozoa</taxon>
        <taxon>Arthropoda</taxon>
        <taxon>Crustacea</taxon>
        <taxon>Oligostraca</taxon>
        <taxon>Ostracoda</taxon>
        <taxon>Podocopa</taxon>
        <taxon>Podocopida</taxon>
        <taxon>Cytherocopina</taxon>
        <taxon>Cytheroidea</taxon>
        <taxon>Cytherideidae</taxon>
        <taxon>Cyprideis</taxon>
    </lineage>
</organism>
<dbReference type="GO" id="GO:0006218">
    <property type="term" value="P:uridine catabolic process"/>
    <property type="evidence" value="ECO:0007669"/>
    <property type="project" value="TreeGrafter"/>
</dbReference>
<dbReference type="GO" id="GO:0005829">
    <property type="term" value="C:cytosol"/>
    <property type="evidence" value="ECO:0007669"/>
    <property type="project" value="TreeGrafter"/>
</dbReference>
<proteinExistence type="inferred from homology"/>
<dbReference type="GO" id="GO:0004850">
    <property type="term" value="F:uridine phosphorylase activity"/>
    <property type="evidence" value="ECO:0007669"/>
    <property type="project" value="InterPro"/>
</dbReference>
<dbReference type="InterPro" id="IPR035994">
    <property type="entry name" value="Nucleoside_phosphorylase_sf"/>
</dbReference>
<sequence>MASYAQRSVCADSTKIDRKVSYADNDEFFPDGENGRNEASEDDFVELKNPNIGKMEQDILYHLALGSGSHDLEDMFGDVKFVVMGGTPRRMEEFAYFIMNELDIKLPTGTTLSDISRYSYRYSMYKIGPIISVSHGMGQPSISILLHELIKMMYHSRVRDPVFIRLGTCGGIGVEGGTVVVTEEAVDGCLNPKHTLTILGKKVSRPAVLDLTLVSDLVNCSSPGDPWKTVCGKTMCTDDFYEDSKISKQRLSRHFSVRILTKFSSSGQARLDGAFCEYTEAQKMDFLKYIHGQGVINIEMESLVFASLCHCAGIRAAVICVALLNRLNGDQVSSSKEVLKEWQQRPQILLSRYIKQKLGLATAAERPPLVSSPSINSMSRMLQKSLRSKSKLNMVNQESQSFE</sequence>
<evidence type="ECO:0000256" key="1">
    <source>
        <dbReference type="ARBA" id="ARBA00010456"/>
    </source>
</evidence>
<name>A0A7R8WJ52_9CRUS</name>
<dbReference type="PANTHER" id="PTHR43691:SF11">
    <property type="entry name" value="FI09636P-RELATED"/>
    <property type="match status" value="1"/>
</dbReference>
<dbReference type="PROSITE" id="PS01232">
    <property type="entry name" value="PNP_UDP_1"/>
    <property type="match status" value="1"/>
</dbReference>
<dbReference type="CDD" id="cd17763">
    <property type="entry name" value="UP_hUPP-like"/>
    <property type="match status" value="1"/>
</dbReference>
<dbReference type="InterPro" id="IPR000845">
    <property type="entry name" value="Nucleoside_phosphorylase_d"/>
</dbReference>
<dbReference type="GO" id="GO:0009166">
    <property type="term" value="P:nucleotide catabolic process"/>
    <property type="evidence" value="ECO:0007669"/>
    <property type="project" value="InterPro"/>
</dbReference>
<dbReference type="OrthoDB" id="204058at2759"/>
<accession>A0A7R8WJ52</accession>
<comment type="similarity">
    <text evidence="1">Belongs to the PNP/UDP phosphorylase family.</text>
</comment>